<evidence type="ECO:0000313" key="3">
    <source>
        <dbReference type="Proteomes" id="UP000038010"/>
    </source>
</evidence>
<feature type="region of interest" description="Disordered" evidence="1">
    <location>
        <begin position="236"/>
        <end position="261"/>
    </location>
</feature>
<dbReference type="VEuPathDB" id="FungiDB:AB675_3360"/>
<dbReference type="Gene3D" id="3.30.710.10">
    <property type="entry name" value="Potassium Channel Kv1.1, Chain A"/>
    <property type="match status" value="2"/>
</dbReference>
<dbReference type="InterPro" id="IPR011333">
    <property type="entry name" value="SKP1/BTB/POZ_sf"/>
</dbReference>
<dbReference type="CDD" id="cd18186">
    <property type="entry name" value="BTB_POZ_ZBTB_KLHL-like"/>
    <property type="match status" value="1"/>
</dbReference>
<dbReference type="OrthoDB" id="6359816at2759"/>
<dbReference type="Proteomes" id="UP000038010">
    <property type="component" value="Unassembled WGS sequence"/>
</dbReference>
<comment type="caution">
    <text evidence="2">The sequence shown here is derived from an EMBL/GenBank/DDBJ whole genome shotgun (WGS) entry which is preliminary data.</text>
</comment>
<evidence type="ECO:0000313" key="2">
    <source>
        <dbReference type="EMBL" id="KPI39635.1"/>
    </source>
</evidence>
<keyword evidence="3" id="KW-1185">Reference proteome</keyword>
<reference evidence="2 3" key="1">
    <citation type="submission" date="2015-06" db="EMBL/GenBank/DDBJ databases">
        <title>Draft genome of the ant-associated black yeast Phialophora attae CBS 131958.</title>
        <authorList>
            <person name="Moreno L.F."/>
            <person name="Stielow B.J."/>
            <person name="de Hoog S."/>
            <person name="Vicente V.A."/>
            <person name="Weiss V.A."/>
            <person name="de Vries M."/>
            <person name="Cruz L.M."/>
            <person name="Souza E.M."/>
        </authorList>
    </citation>
    <scope>NUCLEOTIDE SEQUENCE [LARGE SCALE GENOMIC DNA]</scope>
    <source>
        <strain evidence="2 3">CBS 131958</strain>
    </source>
</reference>
<feature type="region of interest" description="Disordered" evidence="1">
    <location>
        <begin position="506"/>
        <end position="544"/>
    </location>
</feature>
<proteinExistence type="predicted"/>
<feature type="compositionally biased region" description="Acidic residues" evidence="1">
    <location>
        <begin position="243"/>
        <end position="256"/>
    </location>
</feature>
<sequence>MAAPPAANDNELITVIADTYNKSFDIPKSTLTRESGYFATLFKGTWHEVESGVIRLRGDHGLAMVFVLGILDAGADPTKFVRLTQVLSVSLVSELPRRETTQYAYDTAVGVYTIADKYDMPVLRKHMAELALPIMFKQSFDKEWPFSPSQLNFVAHVYVRFSEELGEYPEDLFDLVCSGAAHFLGKDGNADHIIEHISSNPKLLKHLIRDLVDKTPDNPQPLIDVAKQAAAAFRTGASAGDDNNGDEDNLSDETGELDAPKPHKTLIKRRGLFDVSTLCIKGVDEIVTVYNNSTGKDHTFKISKLALVTASGYFEAFFDKDWEEVRIPTIHIRNNGSSEVDVFRGALAEHGPDEFATAIDRDLIYMMYAGTYIYGEVFDKAVRMYSIADKYDMPALHKVLVESTFPYILEKMYEKDYYDYNYQGVFADQIYDRIFRELGTYPKDLYWMICKGVDISIRHDGEADYLIERISSDAQLLDHVFQYLMERVSHRPRLLAGLAKQIAAAPENDESDDVGEEEQPAATPAARAKKPRTKATKTEITDSK</sequence>
<dbReference type="RefSeq" id="XP_017999598.1">
    <property type="nucleotide sequence ID" value="XM_018143405.1"/>
</dbReference>
<evidence type="ECO:0000256" key="1">
    <source>
        <dbReference type="SAM" id="MobiDB-lite"/>
    </source>
</evidence>
<accession>A0A0N1H3L9</accession>
<dbReference type="AlphaFoldDB" id="A0A0N1H3L9"/>
<name>A0A0N1H3L9_9EURO</name>
<gene>
    <name evidence="2" type="ORF">AB675_3360</name>
</gene>
<protein>
    <submittedName>
        <fullName evidence="2">Uncharacterized protein</fullName>
    </submittedName>
</protein>
<dbReference type="GeneID" id="28735285"/>
<organism evidence="2 3">
    <name type="scientific">Cyphellophora attinorum</name>
    <dbReference type="NCBI Taxonomy" id="1664694"/>
    <lineage>
        <taxon>Eukaryota</taxon>
        <taxon>Fungi</taxon>
        <taxon>Dikarya</taxon>
        <taxon>Ascomycota</taxon>
        <taxon>Pezizomycotina</taxon>
        <taxon>Eurotiomycetes</taxon>
        <taxon>Chaetothyriomycetidae</taxon>
        <taxon>Chaetothyriales</taxon>
        <taxon>Cyphellophoraceae</taxon>
        <taxon>Cyphellophora</taxon>
    </lineage>
</organism>
<feature type="compositionally biased region" description="Acidic residues" evidence="1">
    <location>
        <begin position="507"/>
        <end position="519"/>
    </location>
</feature>
<dbReference type="EMBL" id="LFJN01000014">
    <property type="protein sequence ID" value="KPI39635.1"/>
    <property type="molecule type" value="Genomic_DNA"/>
</dbReference>